<evidence type="ECO:0000256" key="2">
    <source>
        <dbReference type="ARBA" id="ARBA00004496"/>
    </source>
</evidence>
<feature type="region of interest" description="Disordered" evidence="14">
    <location>
        <begin position="1"/>
        <end position="129"/>
    </location>
</feature>
<dbReference type="InterPro" id="IPR050687">
    <property type="entry name" value="Dynein_IC"/>
</dbReference>
<dbReference type="PANTHER" id="PTHR12442:SF22">
    <property type="entry name" value="CYTOPLASMIC DYNEIN 1 INTERMEDIATE CHAIN-RELATED"/>
    <property type="match status" value="1"/>
</dbReference>
<keyword evidence="10" id="KW-0663">Pyridoxal phosphate</keyword>
<dbReference type="InterPro" id="IPR015943">
    <property type="entry name" value="WD40/YVTN_repeat-like_dom_sf"/>
</dbReference>
<evidence type="ECO:0000259" key="15">
    <source>
        <dbReference type="Pfam" id="PF00266"/>
    </source>
</evidence>
<evidence type="ECO:0000256" key="5">
    <source>
        <dbReference type="ARBA" id="ARBA00022490"/>
    </source>
</evidence>
<feature type="repeat" description="WD" evidence="11">
    <location>
        <begin position="484"/>
        <end position="531"/>
    </location>
</feature>
<feature type="domain" description="Aminotransferase class V" evidence="15">
    <location>
        <begin position="764"/>
        <end position="1082"/>
    </location>
</feature>
<dbReference type="InterPro" id="IPR015421">
    <property type="entry name" value="PyrdxlP-dep_Trfase_major"/>
</dbReference>
<dbReference type="GO" id="GO:0008453">
    <property type="term" value="F:alanine-glyoxylate transaminase activity"/>
    <property type="evidence" value="ECO:0007669"/>
    <property type="project" value="UniProtKB-EC"/>
</dbReference>
<dbReference type="SUPFAM" id="SSF50978">
    <property type="entry name" value="WD40 repeat-like"/>
    <property type="match status" value="1"/>
</dbReference>
<dbReference type="GO" id="GO:0045503">
    <property type="term" value="F:dynein light chain binding"/>
    <property type="evidence" value="ECO:0007669"/>
    <property type="project" value="TreeGrafter"/>
</dbReference>
<dbReference type="EMBL" id="CAJMWV010000534">
    <property type="protein sequence ID" value="CAE6402324.1"/>
    <property type="molecule type" value="Genomic_DNA"/>
</dbReference>
<evidence type="ECO:0000256" key="3">
    <source>
        <dbReference type="ARBA" id="ARBA00009236"/>
    </source>
</evidence>
<evidence type="ECO:0000256" key="6">
    <source>
        <dbReference type="ARBA" id="ARBA00022574"/>
    </source>
</evidence>
<dbReference type="Proteomes" id="UP000663831">
    <property type="component" value="Unassembled WGS sequence"/>
</dbReference>
<dbReference type="FunFam" id="2.130.10.10:FF:000414">
    <property type="entry name" value="Cytoplasmic dynein intermediate chain"/>
    <property type="match status" value="1"/>
</dbReference>
<name>A0A8H2WPT9_9AGAM</name>
<keyword evidence="6 11" id="KW-0853">WD repeat</keyword>
<evidence type="ECO:0000256" key="13">
    <source>
        <dbReference type="SAM" id="Coils"/>
    </source>
</evidence>
<evidence type="ECO:0000256" key="11">
    <source>
        <dbReference type="PROSITE-ProRule" id="PRU00221"/>
    </source>
</evidence>
<dbReference type="Gene3D" id="2.130.10.10">
    <property type="entry name" value="YVTN repeat-like/Quinoprotein amine dehydrogenase"/>
    <property type="match status" value="2"/>
</dbReference>
<dbReference type="AlphaFoldDB" id="A0A8H2WPT9"/>
<evidence type="ECO:0000256" key="12">
    <source>
        <dbReference type="RuleBase" id="RU004504"/>
    </source>
</evidence>
<dbReference type="FunFam" id="2.130.10.10:FF:001070">
    <property type="entry name" value="Dynein intermediate chain, cytosolic"/>
    <property type="match status" value="1"/>
</dbReference>
<evidence type="ECO:0000256" key="1">
    <source>
        <dbReference type="ARBA" id="ARBA00001933"/>
    </source>
</evidence>
<comment type="similarity">
    <text evidence="3">Belongs to the class-V pyridoxal-phosphate-dependent aminotransferase family.</text>
</comment>
<feature type="compositionally biased region" description="Low complexity" evidence="14">
    <location>
        <begin position="65"/>
        <end position="78"/>
    </location>
</feature>
<dbReference type="GO" id="GO:0010970">
    <property type="term" value="P:transport along microtubule"/>
    <property type="evidence" value="ECO:0007669"/>
    <property type="project" value="TreeGrafter"/>
</dbReference>
<dbReference type="SMART" id="SM00320">
    <property type="entry name" value="WD40"/>
    <property type="match status" value="7"/>
</dbReference>
<reference evidence="16" key="1">
    <citation type="submission" date="2021-01" db="EMBL/GenBank/DDBJ databases">
        <authorList>
            <person name="Kaushik A."/>
        </authorList>
    </citation>
    <scope>NUCLEOTIDE SEQUENCE</scope>
    <source>
        <strain evidence="16">AG3-1AP</strain>
    </source>
</reference>
<evidence type="ECO:0000256" key="4">
    <source>
        <dbReference type="ARBA" id="ARBA00013049"/>
    </source>
</evidence>
<dbReference type="GO" id="GO:0005868">
    <property type="term" value="C:cytoplasmic dynein complex"/>
    <property type="evidence" value="ECO:0007669"/>
    <property type="project" value="TreeGrafter"/>
</dbReference>
<evidence type="ECO:0000256" key="8">
    <source>
        <dbReference type="ARBA" id="ARBA00022679"/>
    </source>
</evidence>
<dbReference type="Pfam" id="PF00400">
    <property type="entry name" value="WD40"/>
    <property type="match status" value="2"/>
</dbReference>
<dbReference type="GO" id="GO:0045504">
    <property type="term" value="F:dynein heavy chain binding"/>
    <property type="evidence" value="ECO:0007669"/>
    <property type="project" value="TreeGrafter"/>
</dbReference>
<dbReference type="Pfam" id="PF00266">
    <property type="entry name" value="Aminotran_5"/>
    <property type="match status" value="1"/>
</dbReference>
<evidence type="ECO:0000256" key="9">
    <source>
        <dbReference type="ARBA" id="ARBA00022737"/>
    </source>
</evidence>
<dbReference type="InterPro" id="IPR036322">
    <property type="entry name" value="WD40_repeat_dom_sf"/>
</dbReference>
<dbReference type="EC" id="2.6.1.44" evidence="4"/>
<evidence type="ECO:0000256" key="10">
    <source>
        <dbReference type="ARBA" id="ARBA00022898"/>
    </source>
</evidence>
<proteinExistence type="inferred from homology"/>
<gene>
    <name evidence="16" type="ORF">RDB_LOCUS14784</name>
</gene>
<protein>
    <recommendedName>
        <fullName evidence="4">alanine--glyoxylate transaminase</fullName>
        <ecNumber evidence="4">2.6.1.44</ecNumber>
    </recommendedName>
</protein>
<dbReference type="Gene3D" id="3.90.1150.10">
    <property type="entry name" value="Aspartate Aminotransferase, domain 1"/>
    <property type="match status" value="1"/>
</dbReference>
<keyword evidence="5" id="KW-0963">Cytoplasm</keyword>
<dbReference type="PROSITE" id="PS50082">
    <property type="entry name" value="WD_REPEATS_2"/>
    <property type="match status" value="1"/>
</dbReference>
<evidence type="ECO:0000256" key="14">
    <source>
        <dbReference type="SAM" id="MobiDB-lite"/>
    </source>
</evidence>
<evidence type="ECO:0000256" key="7">
    <source>
        <dbReference type="ARBA" id="ARBA00022576"/>
    </source>
</evidence>
<keyword evidence="7" id="KW-0032">Aminotransferase</keyword>
<dbReference type="FunFam" id="3.90.1150.10:FF:000049">
    <property type="entry name" value="Alanine-glyoxylate aminotransferase 1"/>
    <property type="match status" value="1"/>
</dbReference>
<keyword evidence="9" id="KW-0677">Repeat</keyword>
<organism evidence="16 17">
    <name type="scientific">Rhizoctonia solani</name>
    <dbReference type="NCBI Taxonomy" id="456999"/>
    <lineage>
        <taxon>Eukaryota</taxon>
        <taxon>Fungi</taxon>
        <taxon>Dikarya</taxon>
        <taxon>Basidiomycota</taxon>
        <taxon>Agaricomycotina</taxon>
        <taxon>Agaricomycetes</taxon>
        <taxon>Cantharellales</taxon>
        <taxon>Ceratobasidiaceae</taxon>
        <taxon>Rhizoctonia</taxon>
    </lineage>
</organism>
<comment type="caution">
    <text evidence="16">The sequence shown here is derived from an EMBL/GenBank/DDBJ whole genome shotgun (WGS) entry which is preliminary data.</text>
</comment>
<keyword evidence="8" id="KW-0808">Transferase</keyword>
<accession>A0A8H2WPT9</accession>
<evidence type="ECO:0000313" key="17">
    <source>
        <dbReference type="Proteomes" id="UP000663831"/>
    </source>
</evidence>
<evidence type="ECO:0000313" key="16">
    <source>
        <dbReference type="EMBL" id="CAE6402324.1"/>
    </source>
</evidence>
<dbReference type="InterPro" id="IPR020578">
    <property type="entry name" value="Aminotrans_V_PyrdxlP_BS"/>
</dbReference>
<dbReference type="Gene3D" id="3.40.640.10">
    <property type="entry name" value="Type I PLP-dependent aspartate aminotransferase-like (Major domain)"/>
    <property type="match status" value="1"/>
</dbReference>
<dbReference type="PROSITE" id="PS00595">
    <property type="entry name" value="AA_TRANSFER_CLASS_5"/>
    <property type="match status" value="1"/>
</dbReference>
<sequence>MQDRRRAELDAKRQKLAELKKAREERQKRELARTKEGEKKPVISPGLQEEVDNLLGQLIGPDGYTTPGSSMPGTPSGPRGDARLSGLGTDGLPVSGRISRASNGESVSDKPIPGLTALMGDDFPEGAQTPRIPVKFLDTEEDLFELPQKQKVIYNKEVQTAEIETEPTGPSEDELRARIRQEEEAEWERQRAEKEQEMEEEARKLEREIEDEIRELTEEERASIYIAPEFLDFVEQSTKIVQRALNDGYDYIRDYTIGTEVDGDDSEGKRVKRICAFYDERWSKNRSVTDVDWSPKFPELSAAAYNKNSSSPNEPDGIVCVWNLHLVERPEFVFHAQSDVLSVSFSPFHPNLIFGGTYSGQILLWDTRAKHLPTLKTPLSAAGHTYPVYAMQTVGTQNAHNLITSSTDGTVCSWLSDMLAQPQETLSLAHAGHTKTDEVAVTSLSFPDGETTTFWVGTEEGHVYQANRYDRAGAKAGLNQHDVYKGHAGPVTGIDFHPLAGPVDFSDLFLTSSVDWTVKLWRSRNAAKPSTSPHTISSIYSFDEAGDYVYDVKWHPAHPAVFGCVDGNGKFDLWNLNADTEVPTLSTQVCPDRALNKLEWDRKDGKRVAIGGSDGRLYIYDVGDAGVPRESEWTDLQKTISGLLGGGPPGALPNAVPEQDARSSSMLKLFVVVMPKGGGWSVKLRKACAKVWTPVSRIAPTGTLYKAYDATGRGDSCTTTSSTFTPYHGWATKLQTGRSFFDALPEPHKLLVIPGPIEISDEVLYANAHPSMSHVSADFIPVFGDCIRMLRQVLYTKDGQPFLVSGSGTLGWDMVASNLVEAGEDALVLHSGYFGDSFADCLETYGAKVKQVKADVGAAVTEGDLESALKEKKYKVVTFTHVDTSTGVLSNAKMIGEVVRRVSPDTLVVLDGVCSVASEEIRMDDWGIDVVLSATQKGLGTPPGLSVVCASQRALSVVKGRKTPVSSYFANWNRWLPIMQAYEKGNAMYFATPPVNLIYAFHASLSSITKSQPSLEERFRLHKEASSKIKQAVADLGLKLVPTDLAFAANGMTAVYFPEGIVAADIIPRMLKQGVVVAAGLHRDVKDKYFRIGHMGITVTDTSRGDIDKIISALKKSFAEAQAK</sequence>
<dbReference type="InterPro" id="IPR000192">
    <property type="entry name" value="Aminotrans_V_dom"/>
</dbReference>
<dbReference type="InterPro" id="IPR015424">
    <property type="entry name" value="PyrdxlP-dep_Trfase"/>
</dbReference>
<dbReference type="GO" id="GO:0005737">
    <property type="term" value="C:cytoplasm"/>
    <property type="evidence" value="ECO:0007669"/>
    <property type="project" value="UniProtKB-SubCell"/>
</dbReference>
<dbReference type="PANTHER" id="PTHR12442">
    <property type="entry name" value="DYNEIN INTERMEDIATE CHAIN"/>
    <property type="match status" value="1"/>
</dbReference>
<dbReference type="FunFam" id="3.40.640.10:FF:000027">
    <property type="entry name" value="Serine--pyruvate aminotransferase, mitochondrial"/>
    <property type="match status" value="1"/>
</dbReference>
<keyword evidence="13" id="KW-0175">Coiled coil</keyword>
<feature type="coiled-coil region" evidence="13">
    <location>
        <begin position="175"/>
        <end position="222"/>
    </location>
</feature>
<dbReference type="InterPro" id="IPR015422">
    <property type="entry name" value="PyrdxlP-dep_Trfase_small"/>
</dbReference>
<comment type="subcellular location">
    <subcellularLocation>
        <location evidence="2">Cytoplasm</location>
    </subcellularLocation>
</comment>
<feature type="compositionally biased region" description="Basic and acidic residues" evidence="14">
    <location>
        <begin position="1"/>
        <end position="41"/>
    </location>
</feature>
<comment type="cofactor">
    <cofactor evidence="1 12">
        <name>pyridoxal 5'-phosphate</name>
        <dbReference type="ChEBI" id="CHEBI:597326"/>
    </cofactor>
</comment>
<dbReference type="InterPro" id="IPR001680">
    <property type="entry name" value="WD40_rpt"/>
</dbReference>
<dbReference type="SUPFAM" id="SSF53383">
    <property type="entry name" value="PLP-dependent transferases"/>
    <property type="match status" value="1"/>
</dbReference>